<dbReference type="SUPFAM" id="SSF54909">
    <property type="entry name" value="Dimeric alpha+beta barrel"/>
    <property type="match status" value="1"/>
</dbReference>
<dbReference type="InterPro" id="IPR011008">
    <property type="entry name" value="Dimeric_a/b-barrel"/>
</dbReference>
<keyword evidence="3" id="KW-1185">Reference proteome</keyword>
<evidence type="ECO:0000313" key="2">
    <source>
        <dbReference type="EMBL" id="MCB8876313.1"/>
    </source>
</evidence>
<dbReference type="Pfam" id="PF07110">
    <property type="entry name" value="EthD"/>
    <property type="match status" value="1"/>
</dbReference>
<dbReference type="PANTHER" id="PTHR40260:SF2">
    <property type="entry name" value="BLR8190 PROTEIN"/>
    <property type="match status" value="1"/>
</dbReference>
<feature type="domain" description="EthD" evidence="1">
    <location>
        <begin position="24"/>
        <end position="96"/>
    </location>
</feature>
<dbReference type="NCBIfam" id="TIGR02118">
    <property type="entry name" value="EthD family reductase"/>
    <property type="match status" value="1"/>
</dbReference>
<accession>A0A963YSJ2</accession>
<dbReference type="EMBL" id="JAESVB010000005">
    <property type="protein sequence ID" value="MCB8876313.1"/>
    <property type="molecule type" value="Genomic_DNA"/>
</dbReference>
<protein>
    <submittedName>
        <fullName evidence="2">EthD family reductase</fullName>
    </submittedName>
</protein>
<dbReference type="InterPro" id="IPR009799">
    <property type="entry name" value="EthD_dom"/>
</dbReference>
<reference evidence="2" key="1">
    <citation type="journal article" date="2021" name="Microorganisms">
        <title>Acidisoma silvae sp. nov. and Acidisomacellulosilytica sp. nov., Two Acidophilic Bacteria Isolated from Decaying Wood, Hydrolyzing Cellulose and Producing Poly-3-hydroxybutyrate.</title>
        <authorList>
            <person name="Mieszkin S."/>
            <person name="Pouder E."/>
            <person name="Uroz S."/>
            <person name="Simon-Colin C."/>
            <person name="Alain K."/>
        </authorList>
    </citation>
    <scope>NUCLEOTIDE SEQUENCE</scope>
    <source>
        <strain evidence="2">HW T2.11</strain>
    </source>
</reference>
<dbReference type="GO" id="GO:0016491">
    <property type="term" value="F:oxidoreductase activity"/>
    <property type="evidence" value="ECO:0007669"/>
    <property type="project" value="InterPro"/>
</dbReference>
<dbReference type="PANTHER" id="PTHR40260">
    <property type="entry name" value="BLR8190 PROTEIN"/>
    <property type="match status" value="1"/>
</dbReference>
<dbReference type="Gene3D" id="3.30.70.100">
    <property type="match status" value="1"/>
</dbReference>
<organism evidence="2 3">
    <name type="scientific">Acidisoma silvae</name>
    <dbReference type="NCBI Taxonomy" id="2802396"/>
    <lineage>
        <taxon>Bacteria</taxon>
        <taxon>Pseudomonadati</taxon>
        <taxon>Pseudomonadota</taxon>
        <taxon>Alphaproteobacteria</taxon>
        <taxon>Acetobacterales</taxon>
        <taxon>Acidocellaceae</taxon>
        <taxon>Acidisoma</taxon>
    </lineage>
</organism>
<dbReference type="RefSeq" id="WP_227321963.1">
    <property type="nucleotide sequence ID" value="NZ_JAESVB010000005.1"/>
</dbReference>
<name>A0A963YSJ2_9PROT</name>
<evidence type="ECO:0000259" key="1">
    <source>
        <dbReference type="Pfam" id="PF07110"/>
    </source>
</evidence>
<proteinExistence type="predicted"/>
<sequence length="107" mass="11955">MTEYGRNGEVIMFVTYQGNADSRFDRTYYVERHVPMLRRLFGPLGMTSAQAFFPPVTETGTIAICECRYQDEDALKACFTSAGMPGLAADVGNFTDIMPVQVRANRV</sequence>
<evidence type="ECO:0000313" key="3">
    <source>
        <dbReference type="Proteomes" id="UP000708298"/>
    </source>
</evidence>
<dbReference type="AlphaFoldDB" id="A0A963YSJ2"/>
<dbReference type="Proteomes" id="UP000708298">
    <property type="component" value="Unassembled WGS sequence"/>
</dbReference>
<comment type="caution">
    <text evidence="2">The sequence shown here is derived from an EMBL/GenBank/DDBJ whole genome shotgun (WGS) entry which is preliminary data.</text>
</comment>
<reference evidence="2" key="2">
    <citation type="submission" date="2021-01" db="EMBL/GenBank/DDBJ databases">
        <authorList>
            <person name="Mieszkin S."/>
            <person name="Pouder E."/>
            <person name="Alain K."/>
        </authorList>
    </citation>
    <scope>NUCLEOTIDE SEQUENCE</scope>
    <source>
        <strain evidence="2">HW T2.11</strain>
    </source>
</reference>
<gene>
    <name evidence="2" type="ORF">ASILVAE211_14060</name>
</gene>